<name>A0A1G4JZ60_9SACH</name>
<dbReference type="EMBL" id="LT598451">
    <property type="protein sequence ID" value="SCU96516.1"/>
    <property type="molecule type" value="Genomic_DNA"/>
</dbReference>
<proteinExistence type="predicted"/>
<gene>
    <name evidence="1" type="ORF">LANO_0E13696G</name>
</gene>
<sequence>MAHVCTSTVVCTRYGCLPTCRSVAWKTISALTGDWCRKTSPSPFARFSAPAPGFNGPTTLPINELAIALSTSGIASICDLPGFRRHNNTCLYRTLRPSPACLRLPKHYFDTPSTHLRHLRHHLRHTFSSFCLSSIAHSRAFLFFEKGSTAQNLCYEVCFFSNTEIPPAEKMVYYWEKCGI</sequence>
<accession>A0A1G4JZ60</accession>
<dbReference type="AlphaFoldDB" id="A0A1G4JZ60"/>
<evidence type="ECO:0000313" key="2">
    <source>
        <dbReference type="Proteomes" id="UP000189911"/>
    </source>
</evidence>
<organism evidence="1 2">
    <name type="scientific">Lachancea nothofagi CBS 11611</name>
    <dbReference type="NCBI Taxonomy" id="1266666"/>
    <lineage>
        <taxon>Eukaryota</taxon>
        <taxon>Fungi</taxon>
        <taxon>Dikarya</taxon>
        <taxon>Ascomycota</taxon>
        <taxon>Saccharomycotina</taxon>
        <taxon>Saccharomycetes</taxon>
        <taxon>Saccharomycetales</taxon>
        <taxon>Saccharomycetaceae</taxon>
        <taxon>Lachancea</taxon>
    </lineage>
</organism>
<reference evidence="2" key="1">
    <citation type="submission" date="2016-03" db="EMBL/GenBank/DDBJ databases">
        <authorList>
            <person name="Devillers Hugo."/>
        </authorList>
    </citation>
    <scope>NUCLEOTIDE SEQUENCE [LARGE SCALE GENOMIC DNA]</scope>
</reference>
<evidence type="ECO:0000313" key="1">
    <source>
        <dbReference type="EMBL" id="SCU96516.1"/>
    </source>
</evidence>
<protein>
    <submittedName>
        <fullName evidence="1">LANO_0E13696g1_1</fullName>
    </submittedName>
</protein>
<dbReference type="Proteomes" id="UP000189911">
    <property type="component" value="Chromosome E"/>
</dbReference>
<keyword evidence="2" id="KW-1185">Reference proteome</keyword>